<comment type="caution">
    <text evidence="1">The sequence shown here is derived from an EMBL/GenBank/DDBJ whole genome shotgun (WGS) entry which is preliminary data.</text>
</comment>
<dbReference type="EMBL" id="DSZT01000159">
    <property type="protein sequence ID" value="HGU42263.1"/>
    <property type="molecule type" value="Genomic_DNA"/>
</dbReference>
<organism evidence="1">
    <name type="scientific">Fervidobacterium pennivorans</name>
    <dbReference type="NCBI Taxonomy" id="93466"/>
    <lineage>
        <taxon>Bacteria</taxon>
        <taxon>Thermotogati</taxon>
        <taxon>Thermotogota</taxon>
        <taxon>Thermotogae</taxon>
        <taxon>Thermotogales</taxon>
        <taxon>Fervidobacteriaceae</taxon>
        <taxon>Fervidobacterium</taxon>
    </lineage>
</organism>
<protein>
    <submittedName>
        <fullName evidence="1">Uncharacterized protein</fullName>
    </submittedName>
</protein>
<dbReference type="InterPro" id="IPR035986">
    <property type="entry name" value="PKD_dom_sf"/>
</dbReference>
<dbReference type="SUPFAM" id="SSF49299">
    <property type="entry name" value="PKD domain"/>
    <property type="match status" value="1"/>
</dbReference>
<dbReference type="PROSITE" id="PS51257">
    <property type="entry name" value="PROKAR_LIPOPROTEIN"/>
    <property type="match status" value="1"/>
</dbReference>
<gene>
    <name evidence="1" type="ORF">ENT72_05030</name>
</gene>
<dbReference type="Pfam" id="PF13620">
    <property type="entry name" value="CarboxypepD_reg"/>
    <property type="match status" value="1"/>
</dbReference>
<dbReference type="Pfam" id="PF17963">
    <property type="entry name" value="Big_9"/>
    <property type="match status" value="2"/>
</dbReference>
<accession>A0A7C4VVU8</accession>
<evidence type="ECO:0000313" key="1">
    <source>
        <dbReference type="EMBL" id="HGU42263.1"/>
    </source>
</evidence>
<name>A0A7C4VVU8_FERPE</name>
<dbReference type="Gene3D" id="2.60.40.10">
    <property type="entry name" value="Immunoglobulins"/>
    <property type="match status" value="3"/>
</dbReference>
<dbReference type="AlphaFoldDB" id="A0A7C4VVU8"/>
<dbReference type="SUPFAM" id="SSF49478">
    <property type="entry name" value="Cna protein B-type domain"/>
    <property type="match status" value="1"/>
</dbReference>
<dbReference type="InterPro" id="IPR013783">
    <property type="entry name" value="Ig-like_fold"/>
</dbReference>
<sequence>MKKAVFLTIGLVLLLILTLSGCEQVGNLFNKPPVWKAYSYTKTATVNQELTFDLTNEVSDPDGDPVTISIVGEANGATVAGKTFKFTPTNSGTFIFTLKASDGKGGESYATLIVTVNPVPNSAPVWNLPADGIQIQKGQSLNYLLEDKVMDPDGDEVTITIESGPADASLTNKTLTWSTASVSEGLYIFLLKATDSKGAFSFGQLRVAVVPVPPTNRNPNVLPIPEQIANVGKLVTVNLADYAYDPDGDALTFTVKSGPGYVIGKKYYWFPTTKITDATNVTIEVSDGKGGSANLTFKVKAPYDGAGSLIVYVTDYKSGAAVQGATVELKAGANTVATTTTDPTGKASFNNVLLSSTTDFDIVVKKDGHAKTYIEGLRLRHGETVKFETQLRVARLGPTTSDKPFELEFEIYDANGNKLLPNSNLTTDTVSVVGQATSTEYTLNLWYVKVGGVPGTGVFTNPRTIGYSGSIVATQSAKEFEGMTPVLIDVYDQNDNRYQKIVYINVIRQPVSSIVPYIVQKYTTIAPTSYNILAYTRNQAIEFYKKETNPTAANKGQNLYIEVRWRPWYSTSGTTMPKAYRIYRSFDNVTYEPIATVPSSVYYYRDYSAELEPLKKVYYAVASVYDGFEAPYTVIGDVVPLPMFDVVYESPVNGLTGVPRDPTFKWTFVGIPNTSEGKVTYLYDIWLYDLVVNDYCYYSIGTNPTSGSYSIFDTTSDNPTVEFKFSNFTSGTYRWIDFASRSWYPYDKLQANKVYEWGNELLVARVIDATDRSIAYAIKVDDSNFVDPWGVKTEIYHRFVTGEN</sequence>
<proteinExistence type="predicted"/>
<dbReference type="CDD" id="cd00146">
    <property type="entry name" value="PKD"/>
    <property type="match status" value="1"/>
</dbReference>
<reference evidence="1" key="1">
    <citation type="journal article" date="2020" name="mSystems">
        <title>Genome- and Community-Level Interaction Insights into Carbon Utilization and Element Cycling Functions of Hydrothermarchaeota in Hydrothermal Sediment.</title>
        <authorList>
            <person name="Zhou Z."/>
            <person name="Liu Y."/>
            <person name="Xu W."/>
            <person name="Pan J."/>
            <person name="Luo Z.H."/>
            <person name="Li M."/>
        </authorList>
    </citation>
    <scope>NUCLEOTIDE SEQUENCE [LARGE SCALE GENOMIC DNA]</scope>
    <source>
        <strain evidence="1">SpSt-604</strain>
    </source>
</reference>